<dbReference type="Pfam" id="PF01590">
    <property type="entry name" value="GAF"/>
    <property type="match status" value="1"/>
</dbReference>
<keyword evidence="3" id="KW-0805">Transcription regulation</keyword>
<feature type="domain" description="ANTAR" evidence="5">
    <location>
        <begin position="169"/>
        <end position="230"/>
    </location>
</feature>
<evidence type="ECO:0000256" key="1">
    <source>
        <dbReference type="ARBA" id="ARBA00022679"/>
    </source>
</evidence>
<dbReference type="GO" id="GO:0003723">
    <property type="term" value="F:RNA binding"/>
    <property type="evidence" value="ECO:0007669"/>
    <property type="project" value="InterPro"/>
</dbReference>
<dbReference type="Gene3D" id="3.30.450.40">
    <property type="match status" value="1"/>
</dbReference>
<dbReference type="SUPFAM" id="SSF55781">
    <property type="entry name" value="GAF domain-like"/>
    <property type="match status" value="1"/>
</dbReference>
<dbReference type="InterPro" id="IPR029016">
    <property type="entry name" value="GAF-like_dom_sf"/>
</dbReference>
<dbReference type="PROSITE" id="PS50921">
    <property type="entry name" value="ANTAR"/>
    <property type="match status" value="1"/>
</dbReference>
<dbReference type="InterPro" id="IPR012074">
    <property type="entry name" value="GAF_ANTAR"/>
</dbReference>
<dbReference type="Gene3D" id="1.10.10.10">
    <property type="entry name" value="Winged helix-like DNA-binding domain superfamily/Winged helix DNA-binding domain"/>
    <property type="match status" value="1"/>
</dbReference>
<dbReference type="InterPro" id="IPR011006">
    <property type="entry name" value="CheY-like_superfamily"/>
</dbReference>
<keyword evidence="4" id="KW-0804">Transcription</keyword>
<evidence type="ECO:0000313" key="6">
    <source>
        <dbReference type="EMBL" id="XDV73447.1"/>
    </source>
</evidence>
<protein>
    <submittedName>
        <fullName evidence="6">GAF and ANTAR domain-containing protein</fullName>
    </submittedName>
</protein>
<dbReference type="InterPro" id="IPR005561">
    <property type="entry name" value="ANTAR"/>
</dbReference>
<evidence type="ECO:0000256" key="4">
    <source>
        <dbReference type="ARBA" id="ARBA00023163"/>
    </source>
</evidence>
<dbReference type="InterPro" id="IPR036388">
    <property type="entry name" value="WH-like_DNA-bd_sf"/>
</dbReference>
<dbReference type="RefSeq" id="WP_280627828.1">
    <property type="nucleotide sequence ID" value="NZ_CP165735.1"/>
</dbReference>
<evidence type="ECO:0000259" key="5">
    <source>
        <dbReference type="PROSITE" id="PS50921"/>
    </source>
</evidence>
<dbReference type="AlphaFoldDB" id="A0AB39YVX8"/>
<dbReference type="SUPFAM" id="SSF52172">
    <property type="entry name" value="CheY-like"/>
    <property type="match status" value="1"/>
</dbReference>
<dbReference type="SMART" id="SM01012">
    <property type="entry name" value="ANTAR"/>
    <property type="match status" value="1"/>
</dbReference>
<keyword evidence="1" id="KW-0808">Transferase</keyword>
<dbReference type="PIRSF" id="PIRSF036625">
    <property type="entry name" value="GAF_ANTAR"/>
    <property type="match status" value="1"/>
</dbReference>
<dbReference type="GO" id="GO:0016301">
    <property type="term" value="F:kinase activity"/>
    <property type="evidence" value="ECO:0007669"/>
    <property type="project" value="UniProtKB-KW"/>
</dbReference>
<gene>
    <name evidence="6" type="ORF">ABQM86_09935</name>
</gene>
<sequence>MTDNELEEGFDHLNRLITSTDDLKGFLQGMAGLASEKLTHTEGTQIECAVALHRRKRRTTIAGSSDIALWLDQIEQRLGEGPCVEALELGKPMIVSDAAADQRWPNYCRTLTDEGYRSAMGIPLELGADADAVLDFFAAPADQFTPNTVEDARVFGDMAGRALRLAVRITTAEQLADDLRSALESRTVIDLACGMIMAQNRCSQVRAMEILKKASSDRNQKLHVVAENIVQRVNATYTSTFFEK</sequence>
<dbReference type="Pfam" id="PF03861">
    <property type="entry name" value="ANTAR"/>
    <property type="match status" value="1"/>
</dbReference>
<proteinExistence type="predicted"/>
<evidence type="ECO:0000256" key="3">
    <source>
        <dbReference type="ARBA" id="ARBA00023015"/>
    </source>
</evidence>
<evidence type="ECO:0000256" key="2">
    <source>
        <dbReference type="ARBA" id="ARBA00022777"/>
    </source>
</evidence>
<reference evidence="6" key="1">
    <citation type="submission" date="2024-07" db="EMBL/GenBank/DDBJ databases">
        <authorList>
            <person name="Li J."/>
            <person name="Wei H."/>
            <person name="Ma J."/>
        </authorList>
    </citation>
    <scope>NUCLEOTIDE SEQUENCE</scope>
    <source>
        <strain evidence="6">AMU7</strain>
    </source>
</reference>
<dbReference type="InterPro" id="IPR003018">
    <property type="entry name" value="GAF"/>
</dbReference>
<dbReference type="SMART" id="SM00065">
    <property type="entry name" value="GAF"/>
    <property type="match status" value="1"/>
</dbReference>
<organism evidence="6">
    <name type="scientific">Paenarthrobacter sp. AMU7</name>
    <dbReference type="NCBI Taxonomy" id="3162492"/>
    <lineage>
        <taxon>Bacteria</taxon>
        <taxon>Bacillati</taxon>
        <taxon>Actinomycetota</taxon>
        <taxon>Actinomycetes</taxon>
        <taxon>Micrococcales</taxon>
        <taxon>Micrococcaceae</taxon>
        <taxon>Paenarthrobacter</taxon>
    </lineage>
</organism>
<name>A0AB39YVX8_9MICC</name>
<keyword evidence="2" id="KW-0418">Kinase</keyword>
<accession>A0AB39YVX8</accession>
<dbReference type="EMBL" id="CP165735">
    <property type="protein sequence ID" value="XDV73447.1"/>
    <property type="molecule type" value="Genomic_DNA"/>
</dbReference>